<evidence type="ECO:0000256" key="2">
    <source>
        <dbReference type="ARBA" id="ARBA00022692"/>
    </source>
</evidence>
<dbReference type="PANTHER" id="PTHR42723:SF1">
    <property type="entry name" value="CHLOROPHYLL SYNTHASE, CHLOROPLASTIC"/>
    <property type="match status" value="1"/>
</dbReference>
<sequence>MYFKSILIGFFIIISRTSGFVSIKTMQKSTNLQTYINPWNDLSGITQYNHFVQIRSTIQKKTSGLVKIIRTENILPTFLLSISSGFIMKPKLSVLIKSMPFIVAVVITMLIMSNSMIINDIFDMEIDKINTPTRPLITGELTKQEAIGISIGLTLISELLSLRYLNASSQPIVHIANIVIILYTPIFKRILFIKNLTCAGLISISTIFPALCIENINGNFGLLMVLARMILFGSMSVEMLYDIKDTDGDLQNGINTIPIKYGKPFTYRLICKILTFSILTNMIVLSSLYNYIYGIIFFILQSPMLTRLNDVKNTVFGKKTIKKYGLKTTETLATTLIFLCFLARQYQA</sequence>
<evidence type="ECO:0000256" key="4">
    <source>
        <dbReference type="ARBA" id="ARBA00023136"/>
    </source>
</evidence>
<reference evidence="6" key="1">
    <citation type="journal article" date="2020" name="Nature">
        <title>Giant virus diversity and host interactions through global metagenomics.</title>
        <authorList>
            <person name="Schulz F."/>
            <person name="Roux S."/>
            <person name="Paez-Espino D."/>
            <person name="Jungbluth S."/>
            <person name="Walsh D.A."/>
            <person name="Denef V.J."/>
            <person name="McMahon K.D."/>
            <person name="Konstantinidis K.T."/>
            <person name="Eloe-Fadrosh E.A."/>
            <person name="Kyrpides N.C."/>
            <person name="Woyke T."/>
        </authorList>
    </citation>
    <scope>NUCLEOTIDE SEQUENCE</scope>
    <source>
        <strain evidence="6">GVMAG-M-3300023174-134</strain>
    </source>
</reference>
<keyword evidence="2 5" id="KW-0812">Transmembrane</keyword>
<evidence type="ECO:0008006" key="7">
    <source>
        <dbReference type="Google" id="ProtNLM"/>
    </source>
</evidence>
<dbReference type="EMBL" id="MN739578">
    <property type="protein sequence ID" value="QHT14073.1"/>
    <property type="molecule type" value="Genomic_DNA"/>
</dbReference>
<dbReference type="Pfam" id="PF01040">
    <property type="entry name" value="UbiA"/>
    <property type="match status" value="1"/>
</dbReference>
<feature type="transmembrane region" description="Helical" evidence="5">
    <location>
        <begin position="196"/>
        <end position="216"/>
    </location>
</feature>
<proteinExistence type="predicted"/>
<dbReference type="Gene3D" id="1.20.120.1780">
    <property type="entry name" value="UbiA prenyltransferase"/>
    <property type="match status" value="1"/>
</dbReference>
<evidence type="ECO:0000256" key="5">
    <source>
        <dbReference type="SAM" id="Phobius"/>
    </source>
</evidence>
<feature type="transmembrane region" description="Helical" evidence="5">
    <location>
        <begin position="6"/>
        <end position="23"/>
    </location>
</feature>
<name>A0A6C0DCD2_9ZZZZ</name>
<keyword evidence="3 5" id="KW-1133">Transmembrane helix</keyword>
<dbReference type="InterPro" id="IPR000537">
    <property type="entry name" value="UbiA_prenyltransferase"/>
</dbReference>
<organism evidence="6">
    <name type="scientific">viral metagenome</name>
    <dbReference type="NCBI Taxonomy" id="1070528"/>
    <lineage>
        <taxon>unclassified sequences</taxon>
        <taxon>metagenomes</taxon>
        <taxon>organismal metagenomes</taxon>
    </lineage>
</organism>
<protein>
    <recommendedName>
        <fullName evidence="7">UbiA prenyltransferase family protein</fullName>
    </recommendedName>
</protein>
<evidence type="ECO:0000313" key="6">
    <source>
        <dbReference type="EMBL" id="QHT14073.1"/>
    </source>
</evidence>
<keyword evidence="4 5" id="KW-0472">Membrane</keyword>
<evidence type="ECO:0000256" key="3">
    <source>
        <dbReference type="ARBA" id="ARBA00022989"/>
    </source>
</evidence>
<comment type="subcellular location">
    <subcellularLocation>
        <location evidence="1">Membrane</location>
        <topology evidence="1">Multi-pass membrane protein</topology>
    </subcellularLocation>
</comment>
<evidence type="ECO:0000256" key="1">
    <source>
        <dbReference type="ARBA" id="ARBA00004141"/>
    </source>
</evidence>
<dbReference type="InterPro" id="IPR044878">
    <property type="entry name" value="UbiA_sf"/>
</dbReference>
<feature type="transmembrane region" description="Helical" evidence="5">
    <location>
        <begin position="164"/>
        <end position="184"/>
    </location>
</feature>
<dbReference type="InterPro" id="IPR050475">
    <property type="entry name" value="Prenyltransferase_related"/>
</dbReference>
<dbReference type="Gene3D" id="1.10.357.140">
    <property type="entry name" value="UbiA prenyltransferase"/>
    <property type="match status" value="1"/>
</dbReference>
<accession>A0A6C0DCD2</accession>
<dbReference type="PANTHER" id="PTHR42723">
    <property type="entry name" value="CHLOROPHYLL SYNTHASE"/>
    <property type="match status" value="1"/>
</dbReference>
<dbReference type="GO" id="GO:0016020">
    <property type="term" value="C:membrane"/>
    <property type="evidence" value="ECO:0007669"/>
    <property type="project" value="UniProtKB-SubCell"/>
</dbReference>
<dbReference type="AlphaFoldDB" id="A0A6C0DCD2"/>
<feature type="transmembrane region" description="Helical" evidence="5">
    <location>
        <begin position="98"/>
        <end position="118"/>
    </location>
</feature>
<dbReference type="GO" id="GO:0016765">
    <property type="term" value="F:transferase activity, transferring alkyl or aryl (other than methyl) groups"/>
    <property type="evidence" value="ECO:0007669"/>
    <property type="project" value="InterPro"/>
</dbReference>